<dbReference type="InterPro" id="IPR012458">
    <property type="entry name" value="DUF1664"/>
</dbReference>
<dbReference type="Pfam" id="PF07889">
    <property type="entry name" value="DUF1664"/>
    <property type="match status" value="1"/>
</dbReference>
<feature type="transmembrane region" description="Helical" evidence="2">
    <location>
        <begin position="88"/>
        <end position="106"/>
    </location>
</feature>
<dbReference type="PANTHER" id="PTHR46667:SF6">
    <property type="entry name" value="OS01G0185100 PROTEIN"/>
    <property type="match status" value="1"/>
</dbReference>
<keyword evidence="2" id="KW-0472">Membrane</keyword>
<accession>A0ABR2YBZ2</accession>
<evidence type="ECO:0000313" key="5">
    <source>
        <dbReference type="Proteomes" id="UP001491310"/>
    </source>
</evidence>
<feature type="domain" description="DUF1664" evidence="3">
    <location>
        <begin position="91"/>
        <end position="207"/>
    </location>
</feature>
<comment type="caution">
    <text evidence="4">The sequence shown here is derived from an EMBL/GenBank/DDBJ whole genome shotgun (WGS) entry which is preliminary data.</text>
</comment>
<dbReference type="EMBL" id="JALJOT010000016">
    <property type="protein sequence ID" value="KAK9902049.1"/>
    <property type="molecule type" value="Genomic_DNA"/>
</dbReference>
<name>A0ABR2YBZ2_9CHLO</name>
<keyword evidence="2" id="KW-0812">Transmembrane</keyword>
<feature type="region of interest" description="Disordered" evidence="1">
    <location>
        <begin position="263"/>
        <end position="300"/>
    </location>
</feature>
<sequence>MVRGSGVLGALVGAGGATAYYNGVDVSGTVRSLLTGGQLRDLPGWQSSGGNGRELDALYKLVEQLSRDVHRQQGVTISMASHRGNGVVLLYTVGAAGAGYVYLRIFKGWRLSDLMYVTRSSLVKSMSSVTAGVDSLSQRLSSMRTFVQQQVSALTKKQDDTLAAQAALEKQMSAVGEDVDDTRSKVDEVHSSVRVLEGSLAQLRDHQMSANTGIYLLCRVVGDLMKSAGHRMGSMKELDTYIRDPRGISGHVQGLEGLLQQADQEGSREGHFDGLSALHGAPSAPSESGRHGKPLGTAGNWIHMARAPTA</sequence>
<dbReference type="PANTHER" id="PTHR46667">
    <property type="entry name" value="OS05G0182700 PROTEIN"/>
    <property type="match status" value="1"/>
</dbReference>
<evidence type="ECO:0000256" key="2">
    <source>
        <dbReference type="SAM" id="Phobius"/>
    </source>
</evidence>
<organism evidence="4 5">
    <name type="scientific">Coccomyxa subellipsoidea</name>
    <dbReference type="NCBI Taxonomy" id="248742"/>
    <lineage>
        <taxon>Eukaryota</taxon>
        <taxon>Viridiplantae</taxon>
        <taxon>Chlorophyta</taxon>
        <taxon>core chlorophytes</taxon>
        <taxon>Trebouxiophyceae</taxon>
        <taxon>Trebouxiophyceae incertae sedis</taxon>
        <taxon>Coccomyxaceae</taxon>
        <taxon>Coccomyxa</taxon>
    </lineage>
</organism>
<protein>
    <recommendedName>
        <fullName evidence="3">DUF1664 domain-containing protein</fullName>
    </recommendedName>
</protein>
<gene>
    <name evidence="4" type="ORF">WJX75_002629</name>
</gene>
<keyword evidence="2" id="KW-1133">Transmembrane helix</keyword>
<evidence type="ECO:0000313" key="4">
    <source>
        <dbReference type="EMBL" id="KAK9902049.1"/>
    </source>
</evidence>
<proteinExistence type="predicted"/>
<evidence type="ECO:0000259" key="3">
    <source>
        <dbReference type="Pfam" id="PF07889"/>
    </source>
</evidence>
<evidence type="ECO:0000256" key="1">
    <source>
        <dbReference type="SAM" id="MobiDB-lite"/>
    </source>
</evidence>
<dbReference type="Proteomes" id="UP001491310">
    <property type="component" value="Unassembled WGS sequence"/>
</dbReference>
<reference evidence="4 5" key="1">
    <citation type="journal article" date="2024" name="Nat. Commun.">
        <title>Phylogenomics reveals the evolutionary origins of lichenization in chlorophyte algae.</title>
        <authorList>
            <person name="Puginier C."/>
            <person name="Libourel C."/>
            <person name="Otte J."/>
            <person name="Skaloud P."/>
            <person name="Haon M."/>
            <person name="Grisel S."/>
            <person name="Petersen M."/>
            <person name="Berrin J.G."/>
            <person name="Delaux P.M."/>
            <person name="Dal Grande F."/>
            <person name="Keller J."/>
        </authorList>
    </citation>
    <scope>NUCLEOTIDE SEQUENCE [LARGE SCALE GENOMIC DNA]</scope>
    <source>
        <strain evidence="4 5">SAG 216-7</strain>
    </source>
</reference>
<keyword evidence="5" id="KW-1185">Reference proteome</keyword>